<keyword evidence="1" id="KW-0812">Transmembrane</keyword>
<protein>
    <recommendedName>
        <fullName evidence="3">DUF2306 domain-containing protein</fullName>
    </recommendedName>
</protein>
<feature type="transmembrane region" description="Helical" evidence="1">
    <location>
        <begin position="6"/>
        <end position="32"/>
    </location>
</feature>
<name>A0A699Q4D9_TANCI</name>
<organism evidence="2">
    <name type="scientific">Tanacetum cinerariifolium</name>
    <name type="common">Dalmatian daisy</name>
    <name type="synonym">Chrysanthemum cinerariifolium</name>
    <dbReference type="NCBI Taxonomy" id="118510"/>
    <lineage>
        <taxon>Eukaryota</taxon>
        <taxon>Viridiplantae</taxon>
        <taxon>Streptophyta</taxon>
        <taxon>Embryophyta</taxon>
        <taxon>Tracheophyta</taxon>
        <taxon>Spermatophyta</taxon>
        <taxon>Magnoliopsida</taxon>
        <taxon>eudicotyledons</taxon>
        <taxon>Gunneridae</taxon>
        <taxon>Pentapetalae</taxon>
        <taxon>asterids</taxon>
        <taxon>campanulids</taxon>
        <taxon>Asterales</taxon>
        <taxon>Asteraceae</taxon>
        <taxon>Asteroideae</taxon>
        <taxon>Anthemideae</taxon>
        <taxon>Anthemidinae</taxon>
        <taxon>Tanacetum</taxon>
    </lineage>
</organism>
<sequence>MGSMALLHFSVSTVHLLAALVALVAGTAVLYLPKATLTHRYLGWTYVGSISVVLLTAFRIYTLFGRFGIVHWGAAGSAGALLLGIGAAVGRAVVPAWLRWHYVGMGASVTGLYAAFVVESTYRLFPAAYFWWSTLGPGLLVLLAGSWLLYRRYPAWAVAYRPAQAT</sequence>
<proteinExistence type="predicted"/>
<feature type="transmembrane region" description="Helical" evidence="1">
    <location>
        <begin position="70"/>
        <end position="93"/>
    </location>
</feature>
<keyword evidence="1" id="KW-1133">Transmembrane helix</keyword>
<gene>
    <name evidence="2" type="ORF">Tci_829713</name>
</gene>
<feature type="transmembrane region" description="Helical" evidence="1">
    <location>
        <begin position="100"/>
        <end position="118"/>
    </location>
</feature>
<keyword evidence="1" id="KW-0472">Membrane</keyword>
<accession>A0A699Q4D9</accession>
<dbReference type="AlphaFoldDB" id="A0A699Q4D9"/>
<evidence type="ECO:0000313" key="2">
    <source>
        <dbReference type="EMBL" id="GFC57743.1"/>
    </source>
</evidence>
<feature type="transmembrane region" description="Helical" evidence="1">
    <location>
        <begin position="130"/>
        <end position="150"/>
    </location>
</feature>
<evidence type="ECO:0008006" key="3">
    <source>
        <dbReference type="Google" id="ProtNLM"/>
    </source>
</evidence>
<reference evidence="2" key="1">
    <citation type="journal article" date="2019" name="Sci. Rep.">
        <title>Draft genome of Tanacetum cinerariifolium, the natural source of mosquito coil.</title>
        <authorList>
            <person name="Yamashiro T."/>
            <person name="Shiraishi A."/>
            <person name="Satake H."/>
            <person name="Nakayama K."/>
        </authorList>
    </citation>
    <scope>NUCLEOTIDE SEQUENCE</scope>
</reference>
<evidence type="ECO:0000256" key="1">
    <source>
        <dbReference type="SAM" id="Phobius"/>
    </source>
</evidence>
<dbReference type="EMBL" id="BKCJ010974879">
    <property type="protein sequence ID" value="GFC57743.1"/>
    <property type="molecule type" value="Genomic_DNA"/>
</dbReference>
<feature type="transmembrane region" description="Helical" evidence="1">
    <location>
        <begin position="44"/>
        <end position="64"/>
    </location>
</feature>
<comment type="caution">
    <text evidence="2">The sequence shown here is derived from an EMBL/GenBank/DDBJ whole genome shotgun (WGS) entry which is preliminary data.</text>
</comment>